<name>A0AAD6NM06_DREDA</name>
<comment type="caution">
    <text evidence="3">The sequence shown here is derived from an EMBL/GenBank/DDBJ whole genome shotgun (WGS) entry which is preliminary data.</text>
</comment>
<organism evidence="3 4">
    <name type="scientific">Drechslerella dactyloides</name>
    <name type="common">Nematode-trapping fungus</name>
    <name type="synonym">Arthrobotrys dactyloides</name>
    <dbReference type="NCBI Taxonomy" id="74499"/>
    <lineage>
        <taxon>Eukaryota</taxon>
        <taxon>Fungi</taxon>
        <taxon>Dikarya</taxon>
        <taxon>Ascomycota</taxon>
        <taxon>Pezizomycotina</taxon>
        <taxon>Orbiliomycetes</taxon>
        <taxon>Orbiliales</taxon>
        <taxon>Orbiliaceae</taxon>
        <taxon>Drechslerella</taxon>
    </lineage>
</organism>
<dbReference type="EMBL" id="JAQGDS010000002">
    <property type="protein sequence ID" value="KAJ6263137.1"/>
    <property type="molecule type" value="Genomic_DNA"/>
</dbReference>
<feature type="domain" description="F-box" evidence="2">
    <location>
        <begin position="8"/>
        <end position="44"/>
    </location>
</feature>
<gene>
    <name evidence="3" type="ORF">Dda_1697</name>
</gene>
<dbReference type="InterPro" id="IPR001810">
    <property type="entry name" value="F-box_dom"/>
</dbReference>
<protein>
    <recommendedName>
        <fullName evidence="2">F-box domain-containing protein</fullName>
    </recommendedName>
</protein>
<dbReference type="SUPFAM" id="SSF81383">
    <property type="entry name" value="F-box domain"/>
    <property type="match status" value="1"/>
</dbReference>
<evidence type="ECO:0000313" key="3">
    <source>
        <dbReference type="EMBL" id="KAJ6263137.1"/>
    </source>
</evidence>
<proteinExistence type="predicted"/>
<dbReference type="AlphaFoldDB" id="A0AAD6NM06"/>
<feature type="region of interest" description="Disordered" evidence="1">
    <location>
        <begin position="69"/>
        <end position="88"/>
    </location>
</feature>
<accession>A0AAD6NM06</accession>
<dbReference type="PROSITE" id="PS50181">
    <property type="entry name" value="FBOX"/>
    <property type="match status" value="1"/>
</dbReference>
<dbReference type="Pfam" id="PF00646">
    <property type="entry name" value="F-box"/>
    <property type="match status" value="1"/>
</dbReference>
<dbReference type="InterPro" id="IPR036047">
    <property type="entry name" value="F-box-like_dom_sf"/>
</dbReference>
<evidence type="ECO:0000256" key="1">
    <source>
        <dbReference type="SAM" id="MobiDB-lite"/>
    </source>
</evidence>
<keyword evidence="4" id="KW-1185">Reference proteome</keyword>
<sequence length="545" mass="61646">MQTPDTDRISFTDIPSDIFAFVLDYLSFRDLISLSLTTRGLRYIQPRVPNGAEDGKLCSALVTLSFLPPRRTQDSSTGAREGTSADSGCPDQCPYCQHTLCTADCETSLFLDSATGVFFPRSLYLAKLKRSLGTKRKTRGKRKNSDCKNINKSCYSTIWCEHHRCPSDLLARPGAENNVFIREYNIWSLRSIYEDDLSYLVRHRWLAGQKLQSPHVLSHPVHASSVSGSSAGSNAIAVNEENPKRLRDLQSTASLEYTPVYEKVFYDKICRHCLLVVPPSYGHTSNAALGITLRSLRVLHGRSPPACQCDPEIRKKWPQSCVCCGHVSVRVTKVEVFDDPRQLTARLQPPRQGFWLHLATEYYMAPAPKIYGQPPPEGKRMYPVDAVKAARHLQIVRGTTWDRIIPLPPPSRLGIHDLPHAVLNRILGYLPAHGVHIDENLKSALLASNCFLKSWLEARRTPGQLWVMSPGVQLVSSLNTVNHERTNDDWELIWDTSFWERWWHRDAVRAGFEDNLTLATPDVRWVATHPPGFEETQDDHRPDYG</sequence>
<reference evidence="3" key="1">
    <citation type="submission" date="2023-01" db="EMBL/GenBank/DDBJ databases">
        <title>The chitinases involved in constricting ring structure development in the nematode-trapping fungus Drechslerella dactyloides.</title>
        <authorList>
            <person name="Wang R."/>
            <person name="Zhang L."/>
            <person name="Tang P."/>
            <person name="Li S."/>
            <person name="Liang L."/>
        </authorList>
    </citation>
    <scope>NUCLEOTIDE SEQUENCE</scope>
    <source>
        <strain evidence="3">YMF1.00031</strain>
    </source>
</reference>
<evidence type="ECO:0000313" key="4">
    <source>
        <dbReference type="Proteomes" id="UP001221413"/>
    </source>
</evidence>
<dbReference type="Proteomes" id="UP001221413">
    <property type="component" value="Unassembled WGS sequence"/>
</dbReference>
<evidence type="ECO:0000259" key="2">
    <source>
        <dbReference type="PROSITE" id="PS50181"/>
    </source>
</evidence>